<protein>
    <submittedName>
        <fullName evidence="1">Uncharacterized protein</fullName>
    </submittedName>
</protein>
<proteinExistence type="predicted"/>
<evidence type="ECO:0000313" key="2">
    <source>
        <dbReference type="Proteomes" id="UP001230220"/>
    </source>
</evidence>
<comment type="caution">
    <text evidence="1">The sequence shown here is derived from an EMBL/GenBank/DDBJ whole genome shotgun (WGS) entry which is preliminary data.</text>
</comment>
<sequence length="140" mass="16504">MKKLLEDAILEHENLLEEAGVADTCWDSYENSSIVQLFHQVKVKLEKEKWSCDYTQEPFMKVRGKLYKLKVWVSFQTFKSIEDGSDVYVKKGDLLKYVGLEGSFAELYSVFENGEGNRMRIRSYLFIEEFFEMIQKEVSE</sequence>
<accession>A0ABU0E6M6</accession>
<keyword evidence="2" id="KW-1185">Reference proteome</keyword>
<dbReference type="Proteomes" id="UP001230220">
    <property type="component" value="Unassembled WGS sequence"/>
</dbReference>
<gene>
    <name evidence="1" type="ORF">J2S15_003320</name>
</gene>
<evidence type="ECO:0000313" key="1">
    <source>
        <dbReference type="EMBL" id="MDQ0362566.1"/>
    </source>
</evidence>
<name>A0ABU0E6M6_9FIRM</name>
<dbReference type="RefSeq" id="WP_307410295.1">
    <property type="nucleotide sequence ID" value="NZ_JAUSUR010000007.1"/>
</dbReference>
<dbReference type="EMBL" id="JAUSUR010000007">
    <property type="protein sequence ID" value="MDQ0362566.1"/>
    <property type="molecule type" value="Genomic_DNA"/>
</dbReference>
<organism evidence="1 2">
    <name type="scientific">Breznakia pachnodae</name>
    <dbReference type="NCBI Taxonomy" id="265178"/>
    <lineage>
        <taxon>Bacteria</taxon>
        <taxon>Bacillati</taxon>
        <taxon>Bacillota</taxon>
        <taxon>Erysipelotrichia</taxon>
        <taxon>Erysipelotrichales</taxon>
        <taxon>Erysipelotrichaceae</taxon>
        <taxon>Breznakia</taxon>
    </lineage>
</organism>
<reference evidence="1 2" key="1">
    <citation type="submission" date="2023-07" db="EMBL/GenBank/DDBJ databases">
        <title>Genomic Encyclopedia of Type Strains, Phase IV (KMG-IV): sequencing the most valuable type-strain genomes for metagenomic binning, comparative biology and taxonomic classification.</title>
        <authorList>
            <person name="Goeker M."/>
        </authorList>
    </citation>
    <scope>NUCLEOTIDE SEQUENCE [LARGE SCALE GENOMIC DNA]</scope>
    <source>
        <strain evidence="1 2">DSM 16784</strain>
    </source>
</reference>